<evidence type="ECO:0000256" key="2">
    <source>
        <dbReference type="ARBA" id="ARBA00004906"/>
    </source>
</evidence>
<evidence type="ECO:0000256" key="9">
    <source>
        <dbReference type="ARBA" id="ARBA00044543"/>
    </source>
</evidence>
<dbReference type="InterPro" id="IPR045202">
    <property type="entry name" value="CHIP_RING-Ubox"/>
</dbReference>
<dbReference type="PANTHER" id="PTHR46803:SF2">
    <property type="entry name" value="E3 UBIQUITIN-PROTEIN LIGASE CHIP"/>
    <property type="match status" value="1"/>
</dbReference>
<dbReference type="EMBL" id="NBSK02000009">
    <property type="protein sequence ID" value="KAJ0185053.1"/>
    <property type="molecule type" value="Genomic_DNA"/>
</dbReference>
<dbReference type="InterPro" id="IPR019734">
    <property type="entry name" value="TPR_rpt"/>
</dbReference>
<dbReference type="GO" id="GO:0071218">
    <property type="term" value="P:cellular response to misfolded protein"/>
    <property type="evidence" value="ECO:0000318"/>
    <property type="project" value="GO_Central"/>
</dbReference>
<dbReference type="InterPro" id="IPR003613">
    <property type="entry name" value="Ubox_domain"/>
</dbReference>
<dbReference type="OrthoDB" id="629492at2759"/>
<dbReference type="GO" id="GO:0061630">
    <property type="term" value="F:ubiquitin protein ligase activity"/>
    <property type="evidence" value="ECO:0000318"/>
    <property type="project" value="GO_Central"/>
</dbReference>
<name>A0A9R1UDD4_LACSA</name>
<dbReference type="GO" id="GO:0000209">
    <property type="term" value="P:protein polyubiquitination"/>
    <property type="evidence" value="ECO:0000318"/>
    <property type="project" value="GO_Central"/>
</dbReference>
<dbReference type="InterPro" id="IPR011990">
    <property type="entry name" value="TPR-like_helical_dom_sf"/>
</dbReference>
<sequence length="278" mass="31888">MKGVNSAAMQAEQLKLDGNLCFMKNRFGAAIDAYTEAITLCPNVAIYWTNRALCHRKRNDWTRVEEDCRKAVQLDHNSVKGHYMLGLALMQRKKYAEGIKALERSLDLGRGANPRSYMVEEIWQELARAKYQEWEHDSTQRSWDLQNLKECCEIALVEKYSLDVTQMEGFTDEITDSASQQLQALNSVFSKASEPDTPKEIPDYLCCRITLDIFRDPVIAPSGFTYERAVILDHLNKVGMFDPITRQPLRPSQLVQNLAVKEAVQAFLETHGWAYRMD</sequence>
<dbReference type="AlphaFoldDB" id="A0A9R1UDD4"/>
<dbReference type="Gramene" id="rna-gnl|WGS:NBSK|LSAT_9X17921_mrna">
    <property type="protein sequence ID" value="cds-PLY70868.1"/>
    <property type="gene ID" value="gene-LSAT_9X17921"/>
</dbReference>
<evidence type="ECO:0000256" key="7">
    <source>
        <dbReference type="ARBA" id="ARBA00022803"/>
    </source>
</evidence>
<accession>A0A9R1UDD4</accession>
<dbReference type="GO" id="GO:0006515">
    <property type="term" value="P:protein quality control for misfolded or incompletely synthesized proteins"/>
    <property type="evidence" value="ECO:0000318"/>
    <property type="project" value="GO_Central"/>
</dbReference>
<dbReference type="SUPFAM" id="SSF57850">
    <property type="entry name" value="RING/U-box"/>
    <property type="match status" value="1"/>
</dbReference>
<keyword evidence="12" id="KW-1185">Reference proteome</keyword>
<evidence type="ECO:0000256" key="8">
    <source>
        <dbReference type="ARBA" id="ARBA00044534"/>
    </source>
</evidence>
<evidence type="ECO:0000256" key="5">
    <source>
        <dbReference type="ARBA" id="ARBA00022737"/>
    </source>
</evidence>
<dbReference type="SUPFAM" id="SSF48452">
    <property type="entry name" value="TPR-like"/>
    <property type="match status" value="1"/>
</dbReference>
<evidence type="ECO:0000313" key="12">
    <source>
        <dbReference type="Proteomes" id="UP000235145"/>
    </source>
</evidence>
<reference evidence="11 12" key="1">
    <citation type="journal article" date="2017" name="Nat. Commun.">
        <title>Genome assembly with in vitro proximity ligation data and whole-genome triplication in lettuce.</title>
        <authorList>
            <person name="Reyes-Chin-Wo S."/>
            <person name="Wang Z."/>
            <person name="Yang X."/>
            <person name="Kozik A."/>
            <person name="Arikit S."/>
            <person name="Song C."/>
            <person name="Xia L."/>
            <person name="Froenicke L."/>
            <person name="Lavelle D.O."/>
            <person name="Truco M.J."/>
            <person name="Xia R."/>
            <person name="Zhu S."/>
            <person name="Xu C."/>
            <person name="Xu H."/>
            <person name="Xu X."/>
            <person name="Cox K."/>
            <person name="Korf I."/>
            <person name="Meyers B.C."/>
            <person name="Michelmore R.W."/>
        </authorList>
    </citation>
    <scope>NUCLEOTIDE SEQUENCE [LARGE SCALE GENOMIC DNA]</scope>
    <source>
        <strain evidence="12">cv. Salinas</strain>
        <tissue evidence="11">Seedlings</tissue>
    </source>
</reference>
<evidence type="ECO:0000256" key="4">
    <source>
        <dbReference type="ARBA" id="ARBA00022679"/>
    </source>
</evidence>
<evidence type="ECO:0000259" key="10">
    <source>
        <dbReference type="PROSITE" id="PS51698"/>
    </source>
</evidence>
<evidence type="ECO:0000313" key="11">
    <source>
        <dbReference type="EMBL" id="KAJ0185053.1"/>
    </source>
</evidence>
<dbReference type="CDD" id="cd16654">
    <property type="entry name" value="RING-Ubox_CHIP"/>
    <property type="match status" value="1"/>
</dbReference>
<keyword evidence="5" id="KW-0677">Repeat</keyword>
<keyword evidence="7" id="KW-0802">TPR repeat</keyword>
<dbReference type="PROSITE" id="PS51698">
    <property type="entry name" value="U_BOX"/>
    <property type="match status" value="1"/>
</dbReference>
<dbReference type="Gene3D" id="1.25.40.10">
    <property type="entry name" value="Tetratricopeptide repeat domain"/>
    <property type="match status" value="1"/>
</dbReference>
<dbReference type="GO" id="GO:0043161">
    <property type="term" value="P:proteasome-mediated ubiquitin-dependent protein catabolic process"/>
    <property type="evidence" value="ECO:0000318"/>
    <property type="project" value="GO_Central"/>
</dbReference>
<comment type="catalytic activity">
    <reaction evidence="1">
        <text>S-ubiquitinyl-[E2 ubiquitin-conjugating enzyme]-L-cysteine + [acceptor protein]-L-lysine = [E2 ubiquitin-conjugating enzyme]-L-cysteine + N(6)-ubiquitinyl-[acceptor protein]-L-lysine.</text>
        <dbReference type="EC" id="2.3.2.27"/>
    </reaction>
</comment>
<proteinExistence type="predicted"/>
<dbReference type="PANTHER" id="PTHR46803">
    <property type="entry name" value="E3 UBIQUITIN-PROTEIN LIGASE CHIP"/>
    <property type="match status" value="1"/>
</dbReference>
<protein>
    <recommendedName>
        <fullName evidence="8">E3 ubiquitin-protein ligase CHIP</fullName>
        <ecNumber evidence="3">2.3.2.27</ecNumber>
    </recommendedName>
    <alternativeName>
        <fullName evidence="9">RING-type E3 ubiquitin transferase CHIP</fullName>
    </alternativeName>
</protein>
<dbReference type="GO" id="GO:0051087">
    <property type="term" value="F:protein-folding chaperone binding"/>
    <property type="evidence" value="ECO:0000318"/>
    <property type="project" value="GO_Central"/>
</dbReference>
<evidence type="ECO:0000256" key="6">
    <source>
        <dbReference type="ARBA" id="ARBA00022786"/>
    </source>
</evidence>
<evidence type="ECO:0000256" key="1">
    <source>
        <dbReference type="ARBA" id="ARBA00000900"/>
    </source>
</evidence>
<dbReference type="Gene3D" id="3.30.40.10">
    <property type="entry name" value="Zinc/RING finger domain, C3HC4 (zinc finger)"/>
    <property type="match status" value="1"/>
</dbReference>
<dbReference type="Pfam" id="PF12895">
    <property type="entry name" value="ANAPC3"/>
    <property type="match status" value="1"/>
</dbReference>
<dbReference type="EC" id="2.3.2.27" evidence="3"/>
<evidence type="ECO:0000256" key="3">
    <source>
        <dbReference type="ARBA" id="ARBA00012483"/>
    </source>
</evidence>
<dbReference type="SMART" id="SM00028">
    <property type="entry name" value="TPR"/>
    <property type="match status" value="3"/>
</dbReference>
<feature type="domain" description="U-box" evidence="10">
    <location>
        <begin position="200"/>
        <end position="274"/>
    </location>
</feature>
<dbReference type="GO" id="GO:0005737">
    <property type="term" value="C:cytoplasm"/>
    <property type="evidence" value="ECO:0000318"/>
    <property type="project" value="GO_Central"/>
</dbReference>
<dbReference type="Pfam" id="PF04564">
    <property type="entry name" value="U-box"/>
    <property type="match status" value="1"/>
</dbReference>
<keyword evidence="4" id="KW-0808">Transferase</keyword>
<gene>
    <name evidence="11" type="ORF">LSAT_V11C900461080</name>
</gene>
<keyword evidence="6" id="KW-0833">Ubl conjugation pathway</keyword>
<dbReference type="SMART" id="SM00504">
    <property type="entry name" value="Ubox"/>
    <property type="match status" value="1"/>
</dbReference>
<dbReference type="GO" id="GO:0045862">
    <property type="term" value="P:positive regulation of proteolysis"/>
    <property type="evidence" value="ECO:0000318"/>
    <property type="project" value="GO_Central"/>
</dbReference>
<dbReference type="InterPro" id="IPR013083">
    <property type="entry name" value="Znf_RING/FYVE/PHD"/>
</dbReference>
<comment type="caution">
    <text evidence="11">The sequence shown here is derived from an EMBL/GenBank/DDBJ whole genome shotgun (WGS) entry which is preliminary data.</text>
</comment>
<organism evidence="11 12">
    <name type="scientific">Lactuca sativa</name>
    <name type="common">Garden lettuce</name>
    <dbReference type="NCBI Taxonomy" id="4236"/>
    <lineage>
        <taxon>Eukaryota</taxon>
        <taxon>Viridiplantae</taxon>
        <taxon>Streptophyta</taxon>
        <taxon>Embryophyta</taxon>
        <taxon>Tracheophyta</taxon>
        <taxon>Spermatophyta</taxon>
        <taxon>Magnoliopsida</taxon>
        <taxon>eudicotyledons</taxon>
        <taxon>Gunneridae</taxon>
        <taxon>Pentapetalae</taxon>
        <taxon>asterids</taxon>
        <taxon>campanulids</taxon>
        <taxon>Asterales</taxon>
        <taxon>Asteraceae</taxon>
        <taxon>Cichorioideae</taxon>
        <taxon>Cichorieae</taxon>
        <taxon>Lactucinae</taxon>
        <taxon>Lactuca</taxon>
    </lineage>
</organism>
<comment type="pathway">
    <text evidence="2">Protein modification; protein ubiquitination.</text>
</comment>
<dbReference type="Proteomes" id="UP000235145">
    <property type="component" value="Unassembled WGS sequence"/>
</dbReference>